<protein>
    <submittedName>
        <fullName evidence="2">Uncharacterized protein</fullName>
    </submittedName>
</protein>
<evidence type="ECO:0000256" key="1">
    <source>
        <dbReference type="SAM" id="MobiDB-lite"/>
    </source>
</evidence>
<evidence type="ECO:0000313" key="3">
    <source>
        <dbReference type="Proteomes" id="UP000041254"/>
    </source>
</evidence>
<reference evidence="2 3" key="1">
    <citation type="submission" date="2014-11" db="EMBL/GenBank/DDBJ databases">
        <authorList>
            <person name="Zhu J."/>
            <person name="Qi W."/>
            <person name="Song R."/>
        </authorList>
    </citation>
    <scope>NUCLEOTIDE SEQUENCE [LARGE SCALE GENOMIC DNA]</scope>
</reference>
<dbReference type="EMBL" id="CDMY01000782">
    <property type="protein sequence ID" value="CEM33474.1"/>
    <property type="molecule type" value="Genomic_DNA"/>
</dbReference>
<accession>A0A0G4GS97</accession>
<dbReference type="Proteomes" id="UP000041254">
    <property type="component" value="Unassembled WGS sequence"/>
</dbReference>
<dbReference type="AlphaFoldDB" id="A0A0G4GS97"/>
<keyword evidence="3" id="KW-1185">Reference proteome</keyword>
<feature type="region of interest" description="Disordered" evidence="1">
    <location>
        <begin position="160"/>
        <end position="182"/>
    </location>
</feature>
<proteinExistence type="predicted"/>
<gene>
    <name evidence="2" type="ORF">Vbra_18579</name>
</gene>
<dbReference type="InParanoid" id="A0A0G4GS97"/>
<sequence length="202" mass="22501">MQLPSHLGGLQSAGGEPLPPFIHYSYFNHYNRYILVYARIVKDPERLLGAWFYLRNRFLGAARDAPPNLHQLPTVNQMLDSALRRATSGAGGQNLRQLFSRQQMIDIALPVCTHDACAKMHTLLTTDVPVYHSPATEQRANRIEQLDMVRDAEGGVTWFRTTTSGGIEPVPSGPLRTTKTHADDGVRVGSSAAIDRQQRRIV</sequence>
<dbReference type="VEuPathDB" id="CryptoDB:Vbra_18579"/>
<evidence type="ECO:0000313" key="2">
    <source>
        <dbReference type="EMBL" id="CEM33474.1"/>
    </source>
</evidence>
<name>A0A0G4GS97_VITBC</name>
<organism evidence="2 3">
    <name type="scientific">Vitrella brassicaformis (strain CCMP3155)</name>
    <dbReference type="NCBI Taxonomy" id="1169540"/>
    <lineage>
        <taxon>Eukaryota</taxon>
        <taxon>Sar</taxon>
        <taxon>Alveolata</taxon>
        <taxon>Colpodellida</taxon>
        <taxon>Vitrellaceae</taxon>
        <taxon>Vitrella</taxon>
    </lineage>
</organism>